<evidence type="ECO:0000256" key="1">
    <source>
        <dbReference type="ARBA" id="ARBA00006010"/>
    </source>
</evidence>
<dbReference type="Proteomes" id="UP000053611">
    <property type="component" value="Unassembled WGS sequence"/>
</dbReference>
<dbReference type="PANTHER" id="PTHR33227:SF21">
    <property type="entry name" value="F12F1.21 PROTEIN"/>
    <property type="match status" value="1"/>
</dbReference>
<sequence length="409" mass="43891">MRPSLISIIATSVLCQTNPFTQLTNSACYGLAWHQPREECAEGLTRCEVWPNNRTVCANLQSDPNHCKYCGSTCSDDRPGMALECRDAVCVCVSTGTQRCAGHLSCPDFQINVFSCGSCNNWCSENQECRKGQCRNCPRSTMGCHDYDGIRGCIDVLRSKDNCGDCGRQCPSDSLSCKNGKCISPKAKSYCERSSYCIDLANDPTHCGTCDNKCPPGQACKCGRCGACPAGQLACRTDAQPAIFPCIDVLSDNQNCGTCGRHCDAGSQCQNGDCTCPAGHIACGDRVASCIDPMTNPSFCGSCNVSCGDGTCTRGVCTSCEVGYVFCDGECRNVSSDDRHCGGCRQFCENEGEFCNNGTCTRHTCPEGEAWCGDNLTGKCVNWRSDPLNCGECMVRCDEDQTCVNGSCE</sequence>
<dbReference type="GeneID" id="28986665"/>
<keyword evidence="2" id="KW-0732">Signal</keyword>
<dbReference type="AlphaFoldDB" id="A0A0J1AZ23"/>
<dbReference type="RefSeq" id="XP_018277070.1">
    <property type="nucleotide sequence ID" value="XM_018426062.1"/>
</dbReference>
<dbReference type="EMBL" id="KQ087232">
    <property type="protein sequence ID" value="KLT40579.1"/>
    <property type="molecule type" value="Genomic_DNA"/>
</dbReference>
<comment type="similarity">
    <text evidence="1">Belongs to the STIG1 family.</text>
</comment>
<proteinExistence type="inferred from homology"/>
<accession>A0A0J1AZ23</accession>
<evidence type="ECO:0000313" key="5">
    <source>
        <dbReference type="Proteomes" id="UP000053611"/>
    </source>
</evidence>
<feature type="domain" description="TNFR-Cys" evidence="3">
    <location>
        <begin position="191"/>
        <end position="235"/>
    </location>
</feature>
<reference evidence="4 5" key="1">
    <citation type="submission" date="2015-03" db="EMBL/GenBank/DDBJ databases">
        <title>Genomics and transcriptomics of the oil-accumulating basidiomycete yeast T. oleaginosus allow insights into substrate utilization and the diverse evolutionary trajectories of mating systems in fungi.</title>
        <authorList>
            <consortium name="DOE Joint Genome Institute"/>
            <person name="Kourist R."/>
            <person name="Kracht O."/>
            <person name="Bracharz F."/>
            <person name="Lipzen A."/>
            <person name="Nolan M."/>
            <person name="Ohm R."/>
            <person name="Grigoriev I."/>
            <person name="Sun S."/>
            <person name="Heitman J."/>
            <person name="Bruck T."/>
            <person name="Nowrousian M."/>
        </authorList>
    </citation>
    <scope>NUCLEOTIDE SEQUENCE [LARGE SCALE GENOMIC DNA]</scope>
    <source>
        <strain evidence="4 5">IBC0246</strain>
    </source>
</reference>
<evidence type="ECO:0000313" key="4">
    <source>
        <dbReference type="EMBL" id="KLT40579.1"/>
    </source>
</evidence>
<dbReference type="InterPro" id="IPR001368">
    <property type="entry name" value="TNFR/NGFR_Cys_rich_reg"/>
</dbReference>
<evidence type="ECO:0000259" key="3">
    <source>
        <dbReference type="PROSITE" id="PS00652"/>
    </source>
</evidence>
<dbReference type="OrthoDB" id="3800261at2759"/>
<dbReference type="InterPro" id="IPR006969">
    <property type="entry name" value="Stig-like"/>
</dbReference>
<evidence type="ECO:0000256" key="2">
    <source>
        <dbReference type="ARBA" id="ARBA00022729"/>
    </source>
</evidence>
<dbReference type="PROSITE" id="PS00652">
    <property type="entry name" value="TNFR_NGFR_1"/>
    <property type="match status" value="1"/>
</dbReference>
<dbReference type="PANTHER" id="PTHR33227">
    <property type="entry name" value="STIGMA-SPECIFIC STIG1-LIKE PROTEIN 3"/>
    <property type="match status" value="1"/>
</dbReference>
<protein>
    <recommendedName>
        <fullName evidence="3">TNFR-Cys domain-containing protein</fullName>
    </recommendedName>
</protein>
<organism evidence="4 5">
    <name type="scientific">Cutaneotrichosporon oleaginosum</name>
    <dbReference type="NCBI Taxonomy" id="879819"/>
    <lineage>
        <taxon>Eukaryota</taxon>
        <taxon>Fungi</taxon>
        <taxon>Dikarya</taxon>
        <taxon>Basidiomycota</taxon>
        <taxon>Agaricomycotina</taxon>
        <taxon>Tremellomycetes</taxon>
        <taxon>Trichosporonales</taxon>
        <taxon>Trichosporonaceae</taxon>
        <taxon>Cutaneotrichosporon</taxon>
    </lineage>
</organism>
<gene>
    <name evidence="4" type="ORF">CC85DRAFT_313224</name>
</gene>
<keyword evidence="5" id="KW-1185">Reference proteome</keyword>
<name>A0A0J1AZ23_9TREE</name>
<dbReference type="STRING" id="879819.A0A0J1AZ23"/>